<dbReference type="AlphaFoldDB" id="A0A8J8GNJ0"/>
<organism evidence="1 3">
    <name type="scientific">Haloterrigena gelatinilytica</name>
    <dbReference type="NCBI Taxonomy" id="2741724"/>
    <lineage>
        <taxon>Archaea</taxon>
        <taxon>Methanobacteriati</taxon>
        <taxon>Methanobacteriota</taxon>
        <taxon>Stenosarchaea group</taxon>
        <taxon>Halobacteria</taxon>
        <taxon>Halobacteriales</taxon>
        <taxon>Natrialbaceae</taxon>
        <taxon>Haloterrigena</taxon>
    </lineage>
</organism>
<dbReference type="Proteomes" id="UP000728647">
    <property type="component" value="Unassembled WGS sequence"/>
</dbReference>
<evidence type="ECO:0000313" key="2">
    <source>
        <dbReference type="EMBL" id="NUC72520.1"/>
    </source>
</evidence>
<name>A0A8J8GNJ0_9EURY</name>
<dbReference type="EMBL" id="JABUQZ010000001">
    <property type="protein sequence ID" value="NUC72520.1"/>
    <property type="molecule type" value="Genomic_DNA"/>
</dbReference>
<sequence>MTDEDRIGFDEGCILELMKEYREASTRRERRDIETEVLAETVWKAPELEPNELILTRQELEDLLESLTQAVKEGDRLRVEQLHRYPSFLLYEEG</sequence>
<evidence type="ECO:0000313" key="3">
    <source>
        <dbReference type="Proteomes" id="UP000728647"/>
    </source>
</evidence>
<dbReference type="Proteomes" id="UP001016761">
    <property type="component" value="Unassembled WGS sequence"/>
</dbReference>
<accession>A0A8J8GNJ0</accession>
<protein>
    <submittedName>
        <fullName evidence="1">Uncharacterized protein</fullName>
    </submittedName>
</protein>
<gene>
    <name evidence="1" type="ORF">HT576_11745</name>
    <name evidence="2" type="ORF">HTZ84_09400</name>
</gene>
<proteinExistence type="predicted"/>
<dbReference type="EMBL" id="JABURA010000001">
    <property type="protein sequence ID" value="NUB91687.1"/>
    <property type="molecule type" value="Genomic_DNA"/>
</dbReference>
<keyword evidence="4" id="KW-1185">Reference proteome</keyword>
<comment type="caution">
    <text evidence="1">The sequence shown here is derived from an EMBL/GenBank/DDBJ whole genome shotgun (WGS) entry which is preliminary data.</text>
</comment>
<dbReference type="RefSeq" id="WP_174680431.1">
    <property type="nucleotide sequence ID" value="NZ_JABUQZ010000001.1"/>
</dbReference>
<evidence type="ECO:0000313" key="1">
    <source>
        <dbReference type="EMBL" id="NUB91687.1"/>
    </source>
</evidence>
<evidence type="ECO:0000313" key="4">
    <source>
        <dbReference type="Proteomes" id="UP001016761"/>
    </source>
</evidence>
<reference evidence="1 4" key="1">
    <citation type="submission" date="2020-06" db="EMBL/GenBank/DDBJ databases">
        <title>Haloterrigena sp. nov., an extremely halophilic archaeon isolated from a saline sediment.</title>
        <authorList>
            <person name="Liu B.-B."/>
        </authorList>
    </citation>
    <scope>NUCLEOTIDE SEQUENCE</scope>
    <source>
        <strain evidence="1">SYSU A121-1</strain>
        <strain evidence="2 4">SYSU A558-1</strain>
    </source>
</reference>